<comment type="catalytic activity">
    <reaction evidence="9 10">
        <text>IMP + H2O = 5-formamido-1-(5-phospho-D-ribosyl)imidazole-4-carboxamide</text>
        <dbReference type="Rhea" id="RHEA:18445"/>
        <dbReference type="ChEBI" id="CHEBI:15377"/>
        <dbReference type="ChEBI" id="CHEBI:58053"/>
        <dbReference type="ChEBI" id="CHEBI:58467"/>
        <dbReference type="EC" id="3.5.4.10"/>
    </reaction>
</comment>
<comment type="pathway">
    <text evidence="2 10">Purine metabolism; IMP biosynthesis via de novo pathway; 5-formamido-1-(5-phospho-D-ribosyl)imidazole-4-carboxamide from 5-amino-1-(5-phospho-D-ribosyl)imidazole-4-carboxamide (10-formyl THF route): step 1/1.</text>
</comment>
<name>A0A2T3W908_9DEIO</name>
<dbReference type="PANTHER" id="PTHR11692:SF0">
    <property type="entry name" value="BIFUNCTIONAL PURINE BIOSYNTHESIS PROTEIN ATIC"/>
    <property type="match status" value="1"/>
</dbReference>
<dbReference type="Proteomes" id="UP000240317">
    <property type="component" value="Unassembled WGS sequence"/>
</dbReference>
<dbReference type="InterPro" id="IPR011607">
    <property type="entry name" value="MGS-like_dom"/>
</dbReference>
<evidence type="ECO:0000256" key="8">
    <source>
        <dbReference type="ARBA" id="ARBA00050488"/>
    </source>
</evidence>
<dbReference type="EMBL" id="PYSV01000007">
    <property type="protein sequence ID" value="PTA68243.1"/>
    <property type="molecule type" value="Genomic_DNA"/>
</dbReference>
<comment type="pathway">
    <text evidence="1 10">Purine metabolism; IMP biosynthesis via de novo pathway; IMP from 5-formamido-1-(5-phospho-D-ribosyl)imidazole-4-carboxamide: step 1/1.</text>
</comment>
<keyword evidence="5 10" id="KW-0658">Purine biosynthesis</keyword>
<dbReference type="GO" id="GO:0004643">
    <property type="term" value="F:phosphoribosylaminoimidazolecarboxamide formyltransferase activity"/>
    <property type="evidence" value="ECO:0007669"/>
    <property type="project" value="UniProtKB-UniRule"/>
</dbReference>
<evidence type="ECO:0000313" key="12">
    <source>
        <dbReference type="EMBL" id="PTA68243.1"/>
    </source>
</evidence>
<gene>
    <name evidence="10 12" type="primary">purH</name>
    <name evidence="12" type="ORF">C8263_09325</name>
</gene>
<evidence type="ECO:0000256" key="7">
    <source>
        <dbReference type="ARBA" id="ARBA00023268"/>
    </source>
</evidence>
<organism evidence="12 13">
    <name type="scientific">Deinococcus arcticus</name>
    <dbReference type="NCBI Taxonomy" id="2136176"/>
    <lineage>
        <taxon>Bacteria</taxon>
        <taxon>Thermotogati</taxon>
        <taxon>Deinococcota</taxon>
        <taxon>Deinococci</taxon>
        <taxon>Deinococcales</taxon>
        <taxon>Deinococcaceae</taxon>
        <taxon>Deinococcus</taxon>
    </lineage>
</organism>
<dbReference type="AlphaFoldDB" id="A0A2T3W908"/>
<evidence type="ECO:0000256" key="5">
    <source>
        <dbReference type="ARBA" id="ARBA00022755"/>
    </source>
</evidence>
<accession>A0A2T3W908</accession>
<dbReference type="OrthoDB" id="9802065at2"/>
<evidence type="ECO:0000256" key="1">
    <source>
        <dbReference type="ARBA" id="ARBA00004844"/>
    </source>
</evidence>
<comment type="catalytic activity">
    <reaction evidence="8 10">
        <text>(6R)-10-formyltetrahydrofolate + 5-amino-1-(5-phospho-beta-D-ribosyl)imidazole-4-carboxamide = 5-formamido-1-(5-phospho-D-ribosyl)imidazole-4-carboxamide + (6S)-5,6,7,8-tetrahydrofolate</text>
        <dbReference type="Rhea" id="RHEA:22192"/>
        <dbReference type="ChEBI" id="CHEBI:57453"/>
        <dbReference type="ChEBI" id="CHEBI:58467"/>
        <dbReference type="ChEBI" id="CHEBI:58475"/>
        <dbReference type="ChEBI" id="CHEBI:195366"/>
        <dbReference type="EC" id="2.1.2.3"/>
    </reaction>
</comment>
<dbReference type="GO" id="GO:0005829">
    <property type="term" value="C:cytosol"/>
    <property type="evidence" value="ECO:0007669"/>
    <property type="project" value="TreeGrafter"/>
</dbReference>
<dbReference type="GO" id="GO:0003937">
    <property type="term" value="F:IMP cyclohydrolase activity"/>
    <property type="evidence" value="ECO:0007669"/>
    <property type="project" value="UniProtKB-UniRule"/>
</dbReference>
<dbReference type="UniPathway" id="UPA00074">
    <property type="reaction ID" value="UER00133"/>
</dbReference>
<evidence type="ECO:0000256" key="4">
    <source>
        <dbReference type="ARBA" id="ARBA00022679"/>
    </source>
</evidence>
<evidence type="ECO:0000313" key="13">
    <source>
        <dbReference type="Proteomes" id="UP000240317"/>
    </source>
</evidence>
<dbReference type="InterPro" id="IPR016193">
    <property type="entry name" value="Cytidine_deaminase-like"/>
</dbReference>
<dbReference type="SMART" id="SM00798">
    <property type="entry name" value="AICARFT_IMPCHas"/>
    <property type="match status" value="1"/>
</dbReference>
<dbReference type="InterPro" id="IPR036914">
    <property type="entry name" value="MGS-like_dom_sf"/>
</dbReference>
<sequence length="521" mass="55510">MNDAPHTPRRALLSVSDKTGVVEFARQLAQRGWEILSTGGTYQSIVEAGVAARQVSDVTGFPEMLDGRVKTLHPAVHGGILARREPGHLEQLEQHGIGTIDLVCVNLYPFRETVARGAEFPEVIENIDIGGPAMIRSAAKNHAGVLVLVDPADYPVALQDEVSPAERQRLAAKAYRHTSEYDAAITAYLEGTSDELPTALPEQLALNLTRAAQVRYGENPHQPGAIYRLGAAQGPVLDAQLLSGKPMSFNNYADADAAWALCEELSEQEAAVPGHEAVCVAVKHANPCGVALAQSARAAWERARDADTLSVFGGVVAVSRPVDLDAAQAMRGTFLEVLIAPEVSPEAVAWFTEKKPDLRVLVVGPAAGVSRLDVRPLTGGFAVQERDSRPWDDLCPEVVTGREPTEQEWLDLRFAWATVKHARSNAVVLARGGVTVGLGAGAVSRIWAAERAVANAGELAQGAVLASEAFFPFDDVVRLAAGAGVRAILQPGGAKRDPEVIAACNELGLSMVFTGSRHFKH</sequence>
<proteinExistence type="inferred from homology"/>
<dbReference type="FunFam" id="3.40.50.1380:FF:000001">
    <property type="entry name" value="Bifunctional purine biosynthesis protein PurH"/>
    <property type="match status" value="1"/>
</dbReference>
<comment type="domain">
    <text evidence="10">The IMP cyclohydrolase activity resides in the N-terminal region.</text>
</comment>
<dbReference type="SUPFAM" id="SSF52335">
    <property type="entry name" value="Methylglyoxal synthase-like"/>
    <property type="match status" value="1"/>
</dbReference>
<dbReference type="NCBIfam" id="NF002049">
    <property type="entry name" value="PRK00881.1"/>
    <property type="match status" value="1"/>
</dbReference>
<dbReference type="FunFam" id="3.40.140.20:FF:000001">
    <property type="entry name" value="Bifunctional purine biosynthesis protein PurH"/>
    <property type="match status" value="1"/>
</dbReference>
<evidence type="ECO:0000259" key="11">
    <source>
        <dbReference type="PROSITE" id="PS51855"/>
    </source>
</evidence>
<dbReference type="EC" id="2.1.2.3" evidence="10"/>
<comment type="similarity">
    <text evidence="3 10">Belongs to the PurH family.</text>
</comment>
<evidence type="ECO:0000256" key="9">
    <source>
        <dbReference type="ARBA" id="ARBA00050687"/>
    </source>
</evidence>
<dbReference type="SMART" id="SM00851">
    <property type="entry name" value="MGS"/>
    <property type="match status" value="1"/>
</dbReference>
<keyword evidence="7 10" id="KW-0511">Multifunctional enzyme</keyword>
<dbReference type="Pfam" id="PF01808">
    <property type="entry name" value="AICARFT_IMPCHas"/>
    <property type="match status" value="1"/>
</dbReference>
<comment type="caution">
    <text evidence="12">The sequence shown here is derived from an EMBL/GenBank/DDBJ whole genome shotgun (WGS) entry which is preliminary data.</text>
</comment>
<evidence type="ECO:0000256" key="3">
    <source>
        <dbReference type="ARBA" id="ARBA00007667"/>
    </source>
</evidence>
<keyword evidence="6 10" id="KW-0378">Hydrolase</keyword>
<dbReference type="HAMAP" id="MF_00139">
    <property type="entry name" value="PurH"/>
    <property type="match status" value="1"/>
</dbReference>
<dbReference type="PIRSF" id="PIRSF000414">
    <property type="entry name" value="AICARFT_IMPCHas"/>
    <property type="match status" value="1"/>
</dbReference>
<feature type="domain" description="MGS-like" evidence="11">
    <location>
        <begin position="2"/>
        <end position="149"/>
    </location>
</feature>
<dbReference type="SUPFAM" id="SSF53927">
    <property type="entry name" value="Cytidine deaminase-like"/>
    <property type="match status" value="1"/>
</dbReference>
<dbReference type="Gene3D" id="3.40.50.1380">
    <property type="entry name" value="Methylglyoxal synthase-like domain"/>
    <property type="match status" value="1"/>
</dbReference>
<dbReference type="RefSeq" id="WP_107137837.1">
    <property type="nucleotide sequence ID" value="NZ_PYSV01000007.1"/>
</dbReference>
<dbReference type="InterPro" id="IPR002695">
    <property type="entry name" value="PurH-like"/>
</dbReference>
<reference evidence="12 13" key="1">
    <citation type="submission" date="2018-03" db="EMBL/GenBank/DDBJ databases">
        <title>Draft genome of Deinococcus sp. OD32.</title>
        <authorList>
            <person name="Wang X.-P."/>
            <person name="Du Z.-J."/>
        </authorList>
    </citation>
    <scope>NUCLEOTIDE SEQUENCE [LARGE SCALE GENOMIC DNA]</scope>
    <source>
        <strain evidence="12 13">OD32</strain>
    </source>
</reference>
<dbReference type="PANTHER" id="PTHR11692">
    <property type="entry name" value="BIFUNCTIONAL PURINE BIOSYNTHESIS PROTEIN PURH"/>
    <property type="match status" value="1"/>
</dbReference>
<keyword evidence="4 10" id="KW-0808">Transferase</keyword>
<evidence type="ECO:0000256" key="6">
    <source>
        <dbReference type="ARBA" id="ARBA00022801"/>
    </source>
</evidence>
<evidence type="ECO:0000256" key="2">
    <source>
        <dbReference type="ARBA" id="ARBA00004954"/>
    </source>
</evidence>
<evidence type="ECO:0000256" key="10">
    <source>
        <dbReference type="HAMAP-Rule" id="MF_00139"/>
    </source>
</evidence>
<dbReference type="PROSITE" id="PS51855">
    <property type="entry name" value="MGS"/>
    <property type="match status" value="1"/>
</dbReference>
<protein>
    <recommendedName>
        <fullName evidence="10">Bifunctional purine biosynthesis protein PurH</fullName>
    </recommendedName>
    <domain>
        <recommendedName>
            <fullName evidence="10">Phosphoribosylaminoimidazolecarboxamide formyltransferase</fullName>
            <ecNumber evidence="10">2.1.2.3</ecNumber>
        </recommendedName>
        <alternativeName>
            <fullName evidence="10">AICAR transformylase</fullName>
        </alternativeName>
    </domain>
    <domain>
        <recommendedName>
            <fullName evidence="10">IMP cyclohydrolase</fullName>
            <ecNumber evidence="10">3.5.4.10</ecNumber>
        </recommendedName>
        <alternativeName>
            <fullName evidence="10">ATIC</fullName>
        </alternativeName>
        <alternativeName>
            <fullName evidence="10">IMP synthase</fullName>
        </alternativeName>
        <alternativeName>
            <fullName evidence="10">Inosinicase</fullName>
        </alternativeName>
    </domain>
</protein>
<dbReference type="Gene3D" id="3.40.140.20">
    <property type="match status" value="2"/>
</dbReference>
<dbReference type="GO" id="GO:0006189">
    <property type="term" value="P:'de novo' IMP biosynthetic process"/>
    <property type="evidence" value="ECO:0007669"/>
    <property type="project" value="UniProtKB-UniRule"/>
</dbReference>
<dbReference type="Pfam" id="PF02142">
    <property type="entry name" value="MGS"/>
    <property type="match status" value="1"/>
</dbReference>
<dbReference type="NCBIfam" id="TIGR00355">
    <property type="entry name" value="purH"/>
    <property type="match status" value="1"/>
</dbReference>
<dbReference type="EC" id="3.5.4.10" evidence="10"/>
<keyword evidence="13" id="KW-1185">Reference proteome</keyword>
<dbReference type="CDD" id="cd01421">
    <property type="entry name" value="IMPCH"/>
    <property type="match status" value="1"/>
</dbReference>
<dbReference type="InterPro" id="IPR024051">
    <property type="entry name" value="AICAR_Tfase_dup_dom_sf"/>
</dbReference>